<dbReference type="AlphaFoldDB" id="A0A1F5SGW5"/>
<keyword evidence="7" id="KW-0067">ATP-binding</keyword>
<protein>
    <recommendedName>
        <fullName evidence="2">histidine kinase</fullName>
        <ecNumber evidence="2">2.7.13.3</ecNumber>
    </recommendedName>
</protein>
<dbReference type="SUPFAM" id="SSF55874">
    <property type="entry name" value="ATPase domain of HSP90 chaperone/DNA topoisomerase II/histidine kinase"/>
    <property type="match status" value="1"/>
</dbReference>
<dbReference type="InterPro" id="IPR036890">
    <property type="entry name" value="HATPase_C_sf"/>
</dbReference>
<gene>
    <name evidence="10" type="ORF">A2227_05710</name>
</gene>
<organism evidence="10 11">
    <name type="scientific">Candidatus Falkowbacteria bacterium RIFOXYA2_FULL_47_19</name>
    <dbReference type="NCBI Taxonomy" id="1797994"/>
    <lineage>
        <taxon>Bacteria</taxon>
        <taxon>Candidatus Falkowiibacteriota</taxon>
    </lineage>
</organism>
<keyword evidence="4" id="KW-0808">Transferase</keyword>
<comment type="catalytic activity">
    <reaction evidence="1">
        <text>ATP + protein L-histidine = ADP + protein N-phospho-L-histidine.</text>
        <dbReference type="EC" id="2.7.13.3"/>
    </reaction>
</comment>
<dbReference type="NCBIfam" id="TIGR00229">
    <property type="entry name" value="sensory_box"/>
    <property type="match status" value="1"/>
</dbReference>
<dbReference type="Gene3D" id="3.30.450.20">
    <property type="entry name" value="PAS domain"/>
    <property type="match status" value="2"/>
</dbReference>
<evidence type="ECO:0000259" key="9">
    <source>
        <dbReference type="SMART" id="SM00387"/>
    </source>
</evidence>
<dbReference type="InterPro" id="IPR035965">
    <property type="entry name" value="PAS-like_dom_sf"/>
</dbReference>
<evidence type="ECO:0000256" key="3">
    <source>
        <dbReference type="ARBA" id="ARBA00022553"/>
    </source>
</evidence>
<dbReference type="SMART" id="SM00387">
    <property type="entry name" value="HATPase_c"/>
    <property type="match status" value="1"/>
</dbReference>
<dbReference type="InterPro" id="IPR011495">
    <property type="entry name" value="Sig_transdc_His_kin_sub2_dim/P"/>
</dbReference>
<dbReference type="SMART" id="SM00091">
    <property type="entry name" value="PAS"/>
    <property type="match status" value="1"/>
</dbReference>
<sequence length="342" mass="38549">MAKEKDYQAIFLTMSKEALDNVPFGVYVIERDGKIGFFNKEMVKISGVKEAKEIEGQNVYEVPSYEKFGLLRFIKRGLEGQPFRLKGIQYVSHLGKRESFRDYYGIPIKNEKGEVEKLLCIVEDMTSQRKLESQIVSDLREKEILLNEVNHRVKSNMQVISKMLNLQLNHAADEKTAGMLKEIKNQIGSMLQVHDRLYRAGDLAQIGLKDYISDLVQSLFDMHKIDKSLVTARVNVGNISLSVDQAIPCSLIINELVSNSLKYAFPENRKGIVSVDFNSVDEDNYELAVSDNGVGFGNAANVNQVNSLGLALVNTLTKEIKGDIDLVEQQGVKARIRFPKEL</sequence>
<dbReference type="SUPFAM" id="SSF55785">
    <property type="entry name" value="PYP-like sensor domain (PAS domain)"/>
    <property type="match status" value="1"/>
</dbReference>
<evidence type="ECO:0000256" key="4">
    <source>
        <dbReference type="ARBA" id="ARBA00022679"/>
    </source>
</evidence>
<dbReference type="Pfam" id="PF07568">
    <property type="entry name" value="HisKA_2"/>
    <property type="match status" value="1"/>
</dbReference>
<dbReference type="GO" id="GO:0004673">
    <property type="term" value="F:protein histidine kinase activity"/>
    <property type="evidence" value="ECO:0007669"/>
    <property type="project" value="UniProtKB-EC"/>
</dbReference>
<evidence type="ECO:0000313" key="11">
    <source>
        <dbReference type="Proteomes" id="UP000178367"/>
    </source>
</evidence>
<evidence type="ECO:0000259" key="8">
    <source>
        <dbReference type="SMART" id="SM00091"/>
    </source>
</evidence>
<dbReference type="STRING" id="1797994.A2227_05710"/>
<evidence type="ECO:0000256" key="1">
    <source>
        <dbReference type="ARBA" id="ARBA00000085"/>
    </source>
</evidence>
<dbReference type="PANTHER" id="PTHR41523">
    <property type="entry name" value="TWO-COMPONENT SYSTEM SENSOR PROTEIN"/>
    <property type="match status" value="1"/>
</dbReference>
<accession>A0A1F5SGW5</accession>
<feature type="domain" description="PAS" evidence="8">
    <location>
        <begin position="13"/>
        <end position="79"/>
    </location>
</feature>
<evidence type="ECO:0000313" key="10">
    <source>
        <dbReference type="EMBL" id="OGF25968.1"/>
    </source>
</evidence>
<proteinExistence type="predicted"/>
<dbReference type="Gene3D" id="3.30.565.10">
    <property type="entry name" value="Histidine kinase-like ATPase, C-terminal domain"/>
    <property type="match status" value="1"/>
</dbReference>
<dbReference type="PANTHER" id="PTHR41523:SF8">
    <property type="entry name" value="ETHYLENE RESPONSE SENSOR PROTEIN"/>
    <property type="match status" value="1"/>
</dbReference>
<keyword evidence="6" id="KW-0418">Kinase</keyword>
<dbReference type="Proteomes" id="UP000178367">
    <property type="component" value="Unassembled WGS sequence"/>
</dbReference>
<feature type="domain" description="Histidine kinase/HSP90-like ATPase" evidence="9">
    <location>
        <begin position="244"/>
        <end position="342"/>
    </location>
</feature>
<evidence type="ECO:0000256" key="6">
    <source>
        <dbReference type="ARBA" id="ARBA00022777"/>
    </source>
</evidence>
<dbReference type="Pfam" id="PF02518">
    <property type="entry name" value="HATPase_c"/>
    <property type="match status" value="1"/>
</dbReference>
<dbReference type="GO" id="GO:0005524">
    <property type="term" value="F:ATP binding"/>
    <property type="evidence" value="ECO:0007669"/>
    <property type="project" value="UniProtKB-KW"/>
</dbReference>
<dbReference type="EC" id="2.7.13.3" evidence="2"/>
<reference evidence="10 11" key="1">
    <citation type="journal article" date="2016" name="Nat. Commun.">
        <title>Thousands of microbial genomes shed light on interconnected biogeochemical processes in an aquifer system.</title>
        <authorList>
            <person name="Anantharaman K."/>
            <person name="Brown C.T."/>
            <person name="Hug L.A."/>
            <person name="Sharon I."/>
            <person name="Castelle C.J."/>
            <person name="Probst A.J."/>
            <person name="Thomas B.C."/>
            <person name="Singh A."/>
            <person name="Wilkins M.J."/>
            <person name="Karaoz U."/>
            <person name="Brodie E.L."/>
            <person name="Williams K.H."/>
            <person name="Hubbard S.S."/>
            <person name="Banfield J.F."/>
        </authorList>
    </citation>
    <scope>NUCLEOTIDE SEQUENCE [LARGE SCALE GENOMIC DNA]</scope>
</reference>
<dbReference type="InterPro" id="IPR000014">
    <property type="entry name" value="PAS"/>
</dbReference>
<dbReference type="InterPro" id="IPR003594">
    <property type="entry name" value="HATPase_dom"/>
</dbReference>
<dbReference type="Pfam" id="PF08448">
    <property type="entry name" value="PAS_4"/>
    <property type="match status" value="1"/>
</dbReference>
<name>A0A1F5SGW5_9BACT</name>
<evidence type="ECO:0000256" key="2">
    <source>
        <dbReference type="ARBA" id="ARBA00012438"/>
    </source>
</evidence>
<evidence type="ECO:0000256" key="7">
    <source>
        <dbReference type="ARBA" id="ARBA00022840"/>
    </source>
</evidence>
<keyword evidence="5" id="KW-0547">Nucleotide-binding</keyword>
<keyword evidence="3" id="KW-0597">Phosphoprotein</keyword>
<evidence type="ECO:0000256" key="5">
    <source>
        <dbReference type="ARBA" id="ARBA00022741"/>
    </source>
</evidence>
<dbReference type="CDD" id="cd00130">
    <property type="entry name" value="PAS"/>
    <property type="match status" value="1"/>
</dbReference>
<comment type="caution">
    <text evidence="10">The sequence shown here is derived from an EMBL/GenBank/DDBJ whole genome shotgun (WGS) entry which is preliminary data.</text>
</comment>
<dbReference type="InterPro" id="IPR013656">
    <property type="entry name" value="PAS_4"/>
</dbReference>
<dbReference type="EMBL" id="MFGB01000018">
    <property type="protein sequence ID" value="OGF25968.1"/>
    <property type="molecule type" value="Genomic_DNA"/>
</dbReference>